<name>A0ABN2CB61_9ACTN</name>
<dbReference type="EMBL" id="BAAAPH010000003">
    <property type="protein sequence ID" value="GAA1555869.1"/>
    <property type="molecule type" value="Genomic_DNA"/>
</dbReference>
<evidence type="ECO:0000259" key="1">
    <source>
        <dbReference type="Pfam" id="PF00144"/>
    </source>
</evidence>
<dbReference type="RefSeq" id="WP_344232215.1">
    <property type="nucleotide sequence ID" value="NZ_BAAAPH010000003.1"/>
</dbReference>
<dbReference type="InterPro" id="IPR012338">
    <property type="entry name" value="Beta-lactam/transpept-like"/>
</dbReference>
<evidence type="ECO:0000313" key="2">
    <source>
        <dbReference type="EMBL" id="GAA1555869.1"/>
    </source>
</evidence>
<dbReference type="Proteomes" id="UP001501705">
    <property type="component" value="Unassembled WGS sequence"/>
</dbReference>
<dbReference type="PANTHER" id="PTHR43283:SF3">
    <property type="entry name" value="BETA-LACTAMASE FAMILY PROTEIN (AFU_ORTHOLOGUE AFUA_5G07500)"/>
    <property type="match status" value="1"/>
</dbReference>
<dbReference type="InterPro" id="IPR050789">
    <property type="entry name" value="Diverse_Enzym_Activities"/>
</dbReference>
<proteinExistence type="predicted"/>
<gene>
    <name evidence="2" type="ORF">GCM10009804_10920</name>
</gene>
<dbReference type="InterPro" id="IPR001466">
    <property type="entry name" value="Beta-lactam-related"/>
</dbReference>
<dbReference type="PANTHER" id="PTHR43283">
    <property type="entry name" value="BETA-LACTAMASE-RELATED"/>
    <property type="match status" value="1"/>
</dbReference>
<feature type="domain" description="Beta-lactamase-related" evidence="1">
    <location>
        <begin position="18"/>
        <end position="148"/>
    </location>
</feature>
<keyword evidence="3" id="KW-1185">Reference proteome</keyword>
<sequence length="149" mass="16167">MPNFAEPDRTQVTNSVEEETKLLRQRSREVTPAFVPGSKNSYSSTGMMILGEIVETISGLPFHEYVQRSIFRPAGMTSSAYYTRPAWLTDRRIAHPYIHQNDGSRVDGVRNLDAGAVLNGGPGTNAARSFTGSGGGGGFSSAPDLLKFR</sequence>
<dbReference type="Pfam" id="PF00144">
    <property type="entry name" value="Beta-lactamase"/>
    <property type="match status" value="1"/>
</dbReference>
<reference evidence="2 3" key="1">
    <citation type="journal article" date="2019" name="Int. J. Syst. Evol. Microbiol.">
        <title>The Global Catalogue of Microorganisms (GCM) 10K type strain sequencing project: providing services to taxonomists for standard genome sequencing and annotation.</title>
        <authorList>
            <consortium name="The Broad Institute Genomics Platform"/>
            <consortium name="The Broad Institute Genome Sequencing Center for Infectious Disease"/>
            <person name="Wu L."/>
            <person name="Ma J."/>
        </authorList>
    </citation>
    <scope>NUCLEOTIDE SEQUENCE [LARGE SCALE GENOMIC DNA]</scope>
    <source>
        <strain evidence="2 3">JCM 15572</strain>
    </source>
</reference>
<dbReference type="Gene3D" id="3.40.710.10">
    <property type="entry name" value="DD-peptidase/beta-lactamase superfamily"/>
    <property type="match status" value="1"/>
</dbReference>
<dbReference type="SUPFAM" id="SSF56601">
    <property type="entry name" value="beta-lactamase/transpeptidase-like"/>
    <property type="match status" value="1"/>
</dbReference>
<organism evidence="2 3">
    <name type="scientific">Kribbella hippodromi</name>
    <dbReference type="NCBI Taxonomy" id="434347"/>
    <lineage>
        <taxon>Bacteria</taxon>
        <taxon>Bacillati</taxon>
        <taxon>Actinomycetota</taxon>
        <taxon>Actinomycetes</taxon>
        <taxon>Propionibacteriales</taxon>
        <taxon>Kribbellaceae</taxon>
        <taxon>Kribbella</taxon>
    </lineage>
</organism>
<comment type="caution">
    <text evidence="2">The sequence shown here is derived from an EMBL/GenBank/DDBJ whole genome shotgun (WGS) entry which is preliminary data.</text>
</comment>
<evidence type="ECO:0000313" key="3">
    <source>
        <dbReference type="Proteomes" id="UP001501705"/>
    </source>
</evidence>
<accession>A0ABN2CB61</accession>
<protein>
    <recommendedName>
        <fullName evidence="1">Beta-lactamase-related domain-containing protein</fullName>
    </recommendedName>
</protein>